<evidence type="ECO:0000313" key="8">
    <source>
        <dbReference type="Proteomes" id="UP001519342"/>
    </source>
</evidence>
<evidence type="ECO:0000313" key="7">
    <source>
        <dbReference type="EMBL" id="MBP1926482.1"/>
    </source>
</evidence>
<dbReference type="EMBL" id="JAGGKS010000007">
    <property type="protein sequence ID" value="MBP1926482.1"/>
    <property type="molecule type" value="Genomic_DNA"/>
</dbReference>
<dbReference type="Pfam" id="PF01614">
    <property type="entry name" value="IclR_C"/>
    <property type="match status" value="1"/>
</dbReference>
<dbReference type="PROSITE" id="PS51077">
    <property type="entry name" value="HTH_ICLR"/>
    <property type="match status" value="1"/>
</dbReference>
<protein>
    <submittedName>
        <fullName evidence="7">DNA-binding IclR family transcriptional regulator</fullName>
    </submittedName>
</protein>
<evidence type="ECO:0000256" key="3">
    <source>
        <dbReference type="ARBA" id="ARBA00023163"/>
    </source>
</evidence>
<dbReference type="RefSeq" id="WP_209512222.1">
    <property type="nucleotide sequence ID" value="NZ_JAGGKS010000007.1"/>
</dbReference>
<reference evidence="7 8" key="1">
    <citation type="submission" date="2021-03" db="EMBL/GenBank/DDBJ databases">
        <title>Genomic Encyclopedia of Type Strains, Phase IV (KMG-IV): sequencing the most valuable type-strain genomes for metagenomic binning, comparative biology and taxonomic classification.</title>
        <authorList>
            <person name="Goeker M."/>
        </authorList>
    </citation>
    <scope>NUCLEOTIDE SEQUENCE [LARGE SCALE GENOMIC DNA]</scope>
    <source>
        <strain evidence="7 8">DSM 24004</strain>
    </source>
</reference>
<gene>
    <name evidence="7" type="ORF">J2Z76_002351</name>
</gene>
<keyword evidence="8" id="KW-1185">Reference proteome</keyword>
<dbReference type="PANTHER" id="PTHR30136">
    <property type="entry name" value="HELIX-TURN-HELIX TRANSCRIPTIONAL REGULATOR, ICLR FAMILY"/>
    <property type="match status" value="1"/>
</dbReference>
<dbReference type="InterPro" id="IPR050707">
    <property type="entry name" value="HTH_MetabolicPath_Reg"/>
</dbReference>
<keyword evidence="1" id="KW-0805">Transcription regulation</keyword>
<comment type="caution">
    <text evidence="7">The sequence shown here is derived from an EMBL/GenBank/DDBJ whole genome shotgun (WGS) entry which is preliminary data.</text>
</comment>
<dbReference type="SMART" id="SM00346">
    <property type="entry name" value="HTH_ICLR"/>
    <property type="match status" value="1"/>
</dbReference>
<evidence type="ECO:0000259" key="5">
    <source>
        <dbReference type="PROSITE" id="PS51077"/>
    </source>
</evidence>
<evidence type="ECO:0000256" key="4">
    <source>
        <dbReference type="SAM" id="Coils"/>
    </source>
</evidence>
<feature type="coiled-coil region" evidence="4">
    <location>
        <begin position="162"/>
        <end position="189"/>
    </location>
</feature>
<sequence length="258" mass="29193">MSETLEKNESKNVKSIDKALDILLCFSWDEKELTLTEIARKMGWAKSTTSRLLNTLLDRGFLSKDEDTNKYVLGSVVYYLGQVARETIDLRKVSMPILKSINQKTKETVHIYVYEGFDRICYEQVESPQLVKQSVKVGSREPIWVGATGKAILAYKCETEWYEAIEEAKKSSELNVEDFINNLKKVREDGYAIRDGKKDDNVGCVAAPLFDIKGTVMGCLAISTPAFRFPKNSEEYINLIVKGASEISEKLGYIKNIC</sequence>
<dbReference type="Gene3D" id="3.30.450.40">
    <property type="match status" value="1"/>
</dbReference>
<keyword evidence="4" id="KW-0175">Coiled coil</keyword>
<proteinExistence type="predicted"/>
<evidence type="ECO:0000259" key="6">
    <source>
        <dbReference type="PROSITE" id="PS51078"/>
    </source>
</evidence>
<keyword evidence="2 7" id="KW-0238">DNA-binding</keyword>
<dbReference type="Pfam" id="PF09339">
    <property type="entry name" value="HTH_IclR"/>
    <property type="match status" value="1"/>
</dbReference>
<dbReference type="Proteomes" id="UP001519342">
    <property type="component" value="Unassembled WGS sequence"/>
</dbReference>
<dbReference type="PANTHER" id="PTHR30136:SF24">
    <property type="entry name" value="HTH-TYPE TRANSCRIPTIONAL REPRESSOR ALLR"/>
    <property type="match status" value="1"/>
</dbReference>
<dbReference type="SUPFAM" id="SSF55781">
    <property type="entry name" value="GAF domain-like"/>
    <property type="match status" value="1"/>
</dbReference>
<dbReference type="Gene3D" id="1.10.10.10">
    <property type="entry name" value="Winged helix-like DNA-binding domain superfamily/Winged helix DNA-binding domain"/>
    <property type="match status" value="1"/>
</dbReference>
<dbReference type="InterPro" id="IPR005471">
    <property type="entry name" value="Tscrpt_reg_IclR_N"/>
</dbReference>
<feature type="domain" description="IclR-ED" evidence="6">
    <location>
        <begin position="76"/>
        <end position="253"/>
    </location>
</feature>
<dbReference type="SUPFAM" id="SSF46785">
    <property type="entry name" value="Winged helix' DNA-binding domain"/>
    <property type="match status" value="1"/>
</dbReference>
<dbReference type="InterPro" id="IPR036390">
    <property type="entry name" value="WH_DNA-bd_sf"/>
</dbReference>
<organism evidence="7 8">
    <name type="scientific">Sedimentibacter acidaminivorans</name>
    <dbReference type="NCBI Taxonomy" id="913099"/>
    <lineage>
        <taxon>Bacteria</taxon>
        <taxon>Bacillati</taxon>
        <taxon>Bacillota</taxon>
        <taxon>Tissierellia</taxon>
        <taxon>Sedimentibacter</taxon>
    </lineage>
</organism>
<evidence type="ECO:0000256" key="2">
    <source>
        <dbReference type="ARBA" id="ARBA00023125"/>
    </source>
</evidence>
<keyword evidence="3" id="KW-0804">Transcription</keyword>
<evidence type="ECO:0000256" key="1">
    <source>
        <dbReference type="ARBA" id="ARBA00023015"/>
    </source>
</evidence>
<feature type="domain" description="HTH iclR-type" evidence="5">
    <location>
        <begin position="13"/>
        <end position="75"/>
    </location>
</feature>
<dbReference type="PROSITE" id="PS51078">
    <property type="entry name" value="ICLR_ED"/>
    <property type="match status" value="1"/>
</dbReference>
<dbReference type="InterPro" id="IPR014757">
    <property type="entry name" value="Tscrpt_reg_IclR_C"/>
</dbReference>
<dbReference type="InterPro" id="IPR029016">
    <property type="entry name" value="GAF-like_dom_sf"/>
</dbReference>
<dbReference type="InterPro" id="IPR036388">
    <property type="entry name" value="WH-like_DNA-bd_sf"/>
</dbReference>
<dbReference type="GO" id="GO:0003677">
    <property type="term" value="F:DNA binding"/>
    <property type="evidence" value="ECO:0007669"/>
    <property type="project" value="UniProtKB-KW"/>
</dbReference>
<name>A0ABS4GFK6_9FIRM</name>
<accession>A0ABS4GFK6</accession>